<protein>
    <recommendedName>
        <fullName evidence="4">DUF1467 family protein</fullName>
    </recommendedName>
</protein>
<dbReference type="Proteomes" id="UP001055101">
    <property type="component" value="Unassembled WGS sequence"/>
</dbReference>
<gene>
    <name evidence="2" type="ORF">EKPJFOCH_1592</name>
</gene>
<reference evidence="2" key="1">
    <citation type="journal article" date="2021" name="Front. Microbiol.">
        <title>Comprehensive Comparative Genomics and Phenotyping of Methylobacterium Species.</title>
        <authorList>
            <person name="Alessa O."/>
            <person name="Ogura Y."/>
            <person name="Fujitani Y."/>
            <person name="Takami H."/>
            <person name="Hayashi T."/>
            <person name="Sahin N."/>
            <person name="Tani A."/>
        </authorList>
    </citation>
    <scope>NUCLEOTIDE SEQUENCE</scope>
    <source>
        <strain evidence="2">DSM 23674</strain>
    </source>
</reference>
<dbReference type="InterPro" id="IPR009935">
    <property type="entry name" value="DUF1467"/>
</dbReference>
<keyword evidence="3" id="KW-1185">Reference proteome</keyword>
<evidence type="ECO:0000313" key="3">
    <source>
        <dbReference type="Proteomes" id="UP001055101"/>
    </source>
</evidence>
<keyword evidence="1" id="KW-1133">Transmembrane helix</keyword>
<proteinExistence type="predicted"/>
<reference evidence="2" key="2">
    <citation type="submission" date="2021-08" db="EMBL/GenBank/DDBJ databases">
        <authorList>
            <person name="Tani A."/>
            <person name="Ola A."/>
            <person name="Ogura Y."/>
            <person name="Katsura K."/>
            <person name="Hayashi T."/>
        </authorList>
    </citation>
    <scope>NUCLEOTIDE SEQUENCE</scope>
    <source>
        <strain evidence="2">DSM 23674</strain>
    </source>
</reference>
<evidence type="ECO:0008006" key="4">
    <source>
        <dbReference type="Google" id="ProtNLM"/>
    </source>
</evidence>
<dbReference type="EMBL" id="BPRA01000006">
    <property type="protein sequence ID" value="GJE55104.1"/>
    <property type="molecule type" value="Genomic_DNA"/>
</dbReference>
<name>A0ABQ4TJW0_9HYPH</name>
<feature type="transmembrane region" description="Helical" evidence="1">
    <location>
        <begin position="12"/>
        <end position="31"/>
    </location>
</feature>
<evidence type="ECO:0000313" key="2">
    <source>
        <dbReference type="EMBL" id="GJE55104.1"/>
    </source>
</evidence>
<feature type="transmembrane region" description="Helical" evidence="1">
    <location>
        <begin position="88"/>
        <end position="109"/>
    </location>
</feature>
<sequence>MRRLFASIAISTPKTLGVLVVLIAAIVTVAVKGFALTVFGALALFFVLWWTFLFAVLPLGNQAEADPGRLVPGQDPGAPARPRLREKALLTTVAAAFAFFLAITVFPLARL</sequence>
<feature type="transmembrane region" description="Helical" evidence="1">
    <location>
        <begin position="37"/>
        <end position="59"/>
    </location>
</feature>
<comment type="caution">
    <text evidence="2">The sequence shown here is derived from an EMBL/GenBank/DDBJ whole genome shotgun (WGS) entry which is preliminary data.</text>
</comment>
<accession>A0ABQ4TJW0</accession>
<organism evidence="2 3">
    <name type="scientific">Methylobacterium thuringiense</name>
    <dbReference type="NCBI Taxonomy" id="1003091"/>
    <lineage>
        <taxon>Bacteria</taxon>
        <taxon>Pseudomonadati</taxon>
        <taxon>Pseudomonadota</taxon>
        <taxon>Alphaproteobacteria</taxon>
        <taxon>Hyphomicrobiales</taxon>
        <taxon>Methylobacteriaceae</taxon>
        <taxon>Methylobacterium</taxon>
    </lineage>
</organism>
<keyword evidence="1" id="KW-0812">Transmembrane</keyword>
<evidence type="ECO:0000256" key="1">
    <source>
        <dbReference type="SAM" id="Phobius"/>
    </source>
</evidence>
<dbReference type="Pfam" id="PF07330">
    <property type="entry name" value="DUF1467"/>
    <property type="match status" value="1"/>
</dbReference>
<dbReference type="RefSeq" id="WP_147813868.1">
    <property type="nucleotide sequence ID" value="NZ_BPRA01000006.1"/>
</dbReference>
<keyword evidence="1" id="KW-0472">Membrane</keyword>